<sequence>MERENISRYVGYEYKEVKTDRTQASFLIDGYVNFGWQVDANVTGGVGEERANTPKSPASDKLVIRLKRDRKIMNKAELTRLQRNFEACVREITELERRKTSAATSAAIAVGVAGTVFMAGSTFAVTAQQSHILLCVILAIPGFLGWILPYFLYKRMTKAKTEEISPLIEEKYDEIYEICEKGNRLLHG</sequence>
<evidence type="ECO:0000313" key="2">
    <source>
        <dbReference type="EMBL" id="HJC63532.1"/>
    </source>
</evidence>
<keyword evidence="1" id="KW-0812">Transmembrane</keyword>
<dbReference type="Proteomes" id="UP000823886">
    <property type="component" value="Unassembled WGS sequence"/>
</dbReference>
<evidence type="ECO:0000313" key="3">
    <source>
        <dbReference type="Proteomes" id="UP000823886"/>
    </source>
</evidence>
<dbReference type="AlphaFoldDB" id="A0A9D2PM09"/>
<name>A0A9D2PM09_9FIRM</name>
<reference evidence="2" key="1">
    <citation type="journal article" date="2021" name="PeerJ">
        <title>Extensive microbial diversity within the chicken gut microbiome revealed by metagenomics and culture.</title>
        <authorList>
            <person name="Gilroy R."/>
            <person name="Ravi A."/>
            <person name="Getino M."/>
            <person name="Pursley I."/>
            <person name="Horton D.L."/>
            <person name="Alikhan N.F."/>
            <person name="Baker D."/>
            <person name="Gharbi K."/>
            <person name="Hall N."/>
            <person name="Watson M."/>
            <person name="Adriaenssens E.M."/>
            <person name="Foster-Nyarko E."/>
            <person name="Jarju S."/>
            <person name="Secka A."/>
            <person name="Antonio M."/>
            <person name="Oren A."/>
            <person name="Chaudhuri R.R."/>
            <person name="La Ragione R."/>
            <person name="Hildebrand F."/>
            <person name="Pallen M.J."/>
        </authorList>
    </citation>
    <scope>NUCLEOTIDE SEQUENCE</scope>
    <source>
        <strain evidence="2">ChiBcec2-3848</strain>
    </source>
</reference>
<evidence type="ECO:0000256" key="1">
    <source>
        <dbReference type="SAM" id="Phobius"/>
    </source>
</evidence>
<keyword evidence="1" id="KW-0472">Membrane</keyword>
<protein>
    <submittedName>
        <fullName evidence="2">Uncharacterized protein</fullName>
    </submittedName>
</protein>
<comment type="caution">
    <text evidence="2">The sequence shown here is derived from an EMBL/GenBank/DDBJ whole genome shotgun (WGS) entry which is preliminary data.</text>
</comment>
<proteinExistence type="predicted"/>
<reference evidence="2" key="2">
    <citation type="submission" date="2021-04" db="EMBL/GenBank/DDBJ databases">
        <authorList>
            <person name="Gilroy R."/>
        </authorList>
    </citation>
    <scope>NUCLEOTIDE SEQUENCE</scope>
    <source>
        <strain evidence="2">ChiBcec2-3848</strain>
    </source>
</reference>
<feature type="transmembrane region" description="Helical" evidence="1">
    <location>
        <begin position="131"/>
        <end position="153"/>
    </location>
</feature>
<keyword evidence="1" id="KW-1133">Transmembrane helix</keyword>
<organism evidence="2 3">
    <name type="scientific">Candidatus Blautia merdavium</name>
    <dbReference type="NCBI Taxonomy" id="2838494"/>
    <lineage>
        <taxon>Bacteria</taxon>
        <taxon>Bacillati</taxon>
        <taxon>Bacillota</taxon>
        <taxon>Clostridia</taxon>
        <taxon>Lachnospirales</taxon>
        <taxon>Lachnospiraceae</taxon>
        <taxon>Blautia</taxon>
    </lineage>
</organism>
<gene>
    <name evidence="2" type="ORF">H9753_07945</name>
</gene>
<accession>A0A9D2PM09</accession>
<dbReference type="EMBL" id="DWVZ01000106">
    <property type="protein sequence ID" value="HJC63532.1"/>
    <property type="molecule type" value="Genomic_DNA"/>
</dbReference>
<feature type="transmembrane region" description="Helical" evidence="1">
    <location>
        <begin position="106"/>
        <end position="125"/>
    </location>
</feature>